<dbReference type="InterPro" id="IPR002725">
    <property type="entry name" value="YgjP-like_metallopeptidase"/>
</dbReference>
<evidence type="ECO:0000259" key="1">
    <source>
        <dbReference type="Pfam" id="PF01863"/>
    </source>
</evidence>
<dbReference type="InterPro" id="IPR053136">
    <property type="entry name" value="UTP_pyrophosphatase-like"/>
</dbReference>
<reference evidence="2 3" key="1">
    <citation type="submission" date="2019-01" db="EMBL/GenBank/DDBJ databases">
        <title>Lactibacter flavus gen. nov., sp. nov., a novel bacterium of the family Propionibacteriaceae isolated from raw milk and dairy products.</title>
        <authorList>
            <person name="Huptas C."/>
            <person name="Wenning M."/>
            <person name="Breitenwieser F."/>
            <person name="Doll E."/>
            <person name="Von Neubeck M."/>
            <person name="Busse H.-J."/>
            <person name="Scherer S."/>
        </authorList>
    </citation>
    <scope>NUCLEOTIDE SEQUENCE [LARGE SCALE GENOMIC DNA]</scope>
    <source>
        <strain evidence="2 3">KCTC 33808</strain>
    </source>
</reference>
<dbReference type="PANTHER" id="PTHR30399">
    <property type="entry name" value="UNCHARACTERIZED PROTEIN YGJP"/>
    <property type="match status" value="1"/>
</dbReference>
<organism evidence="2 3">
    <name type="scientific">Propioniciclava sinopodophylli</name>
    <dbReference type="NCBI Taxonomy" id="1837344"/>
    <lineage>
        <taxon>Bacteria</taxon>
        <taxon>Bacillati</taxon>
        <taxon>Actinomycetota</taxon>
        <taxon>Actinomycetes</taxon>
        <taxon>Propionibacteriales</taxon>
        <taxon>Propionibacteriaceae</taxon>
        <taxon>Propioniciclava</taxon>
    </lineage>
</organism>
<dbReference type="RefSeq" id="WP_131168088.1">
    <property type="nucleotide sequence ID" value="NZ_SDMQ01000007.1"/>
</dbReference>
<sequence length="175" mass="19972">MAQESYVIRSSSRRTRTMTAFREGGDLVVVVPEHMSGRQRREMVPGLVERFLAKEARQRPPRADSELTARAVELYRTYVASHTDGPEPAIGVRWVGNMASRWGSCTIQTGEIRISERLRTMPNWVVDYVLLHEVTHLAEREHSARFWGIVNAHAESQRARGFLEGVDFTGRHAQE</sequence>
<dbReference type="EMBL" id="SDMQ01000007">
    <property type="protein sequence ID" value="TBT84666.1"/>
    <property type="molecule type" value="Genomic_DNA"/>
</dbReference>
<dbReference type="Gene3D" id="3.30.2010.10">
    <property type="entry name" value="Metalloproteases ('zincins'), catalytic domain"/>
    <property type="match status" value="1"/>
</dbReference>
<dbReference type="AlphaFoldDB" id="A0A4Q9KDH6"/>
<evidence type="ECO:0000313" key="3">
    <source>
        <dbReference type="Proteomes" id="UP000292373"/>
    </source>
</evidence>
<comment type="caution">
    <text evidence="2">The sequence shown here is derived from an EMBL/GenBank/DDBJ whole genome shotgun (WGS) entry which is preliminary data.</text>
</comment>
<dbReference type="Proteomes" id="UP000292373">
    <property type="component" value="Unassembled WGS sequence"/>
</dbReference>
<proteinExistence type="predicted"/>
<dbReference type="Pfam" id="PF01863">
    <property type="entry name" value="YgjP-like"/>
    <property type="match status" value="1"/>
</dbReference>
<dbReference type="OrthoDB" id="9811177at2"/>
<dbReference type="CDD" id="cd07344">
    <property type="entry name" value="M48_yhfN_like"/>
    <property type="match status" value="1"/>
</dbReference>
<name>A0A4Q9KDH6_9ACTN</name>
<keyword evidence="3" id="KW-1185">Reference proteome</keyword>
<dbReference type="PANTHER" id="PTHR30399:SF1">
    <property type="entry name" value="UTP PYROPHOSPHATASE"/>
    <property type="match status" value="1"/>
</dbReference>
<evidence type="ECO:0000313" key="2">
    <source>
        <dbReference type="EMBL" id="TBT84666.1"/>
    </source>
</evidence>
<accession>A0A4Q9KDH6</accession>
<feature type="domain" description="YgjP-like metallopeptidase" evidence="1">
    <location>
        <begin position="95"/>
        <end position="155"/>
    </location>
</feature>
<protein>
    <submittedName>
        <fullName evidence="2">DUF45 domain-containing protein</fullName>
    </submittedName>
</protein>
<gene>
    <name evidence="2" type="ORF">ET989_08370</name>
</gene>